<evidence type="ECO:0000256" key="1">
    <source>
        <dbReference type="ARBA" id="ARBA00022801"/>
    </source>
</evidence>
<name>A0A0J1HB87_9GAMM</name>
<dbReference type="GO" id="GO:0016787">
    <property type="term" value="F:hydrolase activity"/>
    <property type="evidence" value="ECO:0007669"/>
    <property type="project" value="UniProtKB-KW"/>
</dbReference>
<dbReference type="PATRIC" id="fig|1195763.3.peg.337"/>
<dbReference type="RefSeq" id="WP_047877081.1">
    <property type="nucleotide sequence ID" value="NZ_LDOT01000002.1"/>
</dbReference>
<dbReference type="OrthoDB" id="542521at2"/>
<comment type="caution">
    <text evidence="3">The sequence shown here is derived from an EMBL/GenBank/DDBJ whole genome shotgun (WGS) entry which is preliminary data.</text>
</comment>
<sequence length="165" mass="18854">MTTIQYCPSCGSSALRHYEKHIKCDQCDFVYYHNTASAVMAIIRCNDEVLIAIRGREPGLGMWDFPGGFVDYDESLEQALYRELNEELSFTPPHCRYVGSSPNTYLYENITYKTCDCIFIIDLVNKPNLVAADDVAEILWVPVTDISPDRFAFDSTRQALNFLQK</sequence>
<dbReference type="EMBL" id="LDOT01000002">
    <property type="protein sequence ID" value="KLV08920.1"/>
    <property type="molecule type" value="Genomic_DNA"/>
</dbReference>
<dbReference type="CDD" id="cd04681">
    <property type="entry name" value="NUDIX_Hydrolase"/>
    <property type="match status" value="1"/>
</dbReference>
<dbReference type="InterPro" id="IPR020476">
    <property type="entry name" value="Nudix_hydrolase"/>
</dbReference>
<evidence type="ECO:0000313" key="3">
    <source>
        <dbReference type="EMBL" id="KLV08920.1"/>
    </source>
</evidence>
<dbReference type="AlphaFoldDB" id="A0A0J1HB87"/>
<dbReference type="InterPro" id="IPR015797">
    <property type="entry name" value="NUDIX_hydrolase-like_dom_sf"/>
</dbReference>
<dbReference type="InterPro" id="IPR000086">
    <property type="entry name" value="NUDIX_hydrolase_dom"/>
</dbReference>
<proteinExistence type="predicted"/>
<dbReference type="SUPFAM" id="SSF55811">
    <property type="entry name" value="Nudix"/>
    <property type="match status" value="1"/>
</dbReference>
<gene>
    <name evidence="3" type="ORF">ABT56_01560</name>
</gene>
<evidence type="ECO:0000259" key="2">
    <source>
        <dbReference type="PROSITE" id="PS51462"/>
    </source>
</evidence>
<dbReference type="Pfam" id="PF00293">
    <property type="entry name" value="NUDIX"/>
    <property type="match status" value="1"/>
</dbReference>
<keyword evidence="4" id="KW-1185">Reference proteome</keyword>
<dbReference type="PANTHER" id="PTHR43736">
    <property type="entry name" value="ADP-RIBOSE PYROPHOSPHATASE"/>
    <property type="match status" value="1"/>
</dbReference>
<protein>
    <submittedName>
        <fullName evidence="3">Nucleotide pyrophosphohydrolase</fullName>
    </submittedName>
</protein>
<feature type="domain" description="Nudix hydrolase" evidence="2">
    <location>
        <begin position="32"/>
        <end position="164"/>
    </location>
</feature>
<dbReference type="PROSITE" id="PS51462">
    <property type="entry name" value="NUDIX"/>
    <property type="match status" value="1"/>
</dbReference>
<dbReference type="PRINTS" id="PR00502">
    <property type="entry name" value="NUDIXFAMILY"/>
</dbReference>
<organism evidence="3 4">
    <name type="scientific">Photobacterium aquae</name>
    <dbReference type="NCBI Taxonomy" id="1195763"/>
    <lineage>
        <taxon>Bacteria</taxon>
        <taxon>Pseudomonadati</taxon>
        <taxon>Pseudomonadota</taxon>
        <taxon>Gammaproteobacteria</taxon>
        <taxon>Vibrionales</taxon>
        <taxon>Vibrionaceae</taxon>
        <taxon>Photobacterium</taxon>
    </lineage>
</organism>
<accession>A0A0J1HB87</accession>
<evidence type="ECO:0000313" key="4">
    <source>
        <dbReference type="Proteomes" id="UP000036097"/>
    </source>
</evidence>
<dbReference type="Gene3D" id="3.90.79.10">
    <property type="entry name" value="Nucleoside Triphosphate Pyrophosphohydrolase"/>
    <property type="match status" value="1"/>
</dbReference>
<dbReference type="STRING" id="1195763.ABT56_01560"/>
<keyword evidence="1 3" id="KW-0378">Hydrolase</keyword>
<dbReference type="PANTHER" id="PTHR43736:SF1">
    <property type="entry name" value="DIHYDRONEOPTERIN TRIPHOSPHATE DIPHOSPHATASE"/>
    <property type="match status" value="1"/>
</dbReference>
<reference evidence="3 4" key="1">
    <citation type="submission" date="2015-05" db="EMBL/GenBank/DDBJ databases">
        <title>Photobacterium galathea sp. nov.</title>
        <authorList>
            <person name="Machado H."/>
            <person name="Gram L."/>
        </authorList>
    </citation>
    <scope>NUCLEOTIDE SEQUENCE [LARGE SCALE GENOMIC DNA]</scope>
    <source>
        <strain evidence="3 4">CGMCC 1.12159</strain>
    </source>
</reference>
<dbReference type="Proteomes" id="UP000036097">
    <property type="component" value="Unassembled WGS sequence"/>
</dbReference>